<protein>
    <submittedName>
        <fullName evidence="8">Forkhead box protein S1</fullName>
    </submittedName>
</protein>
<dbReference type="InterPro" id="IPR018122">
    <property type="entry name" value="TF_fork_head_CS_1"/>
</dbReference>
<dbReference type="RefSeq" id="XP_020663505.2">
    <property type="nucleotide sequence ID" value="XM_020807846.2"/>
</dbReference>
<dbReference type="InterPro" id="IPR030456">
    <property type="entry name" value="TF_fork_head_CS_2"/>
</dbReference>
<evidence type="ECO:0000256" key="2">
    <source>
        <dbReference type="ARBA" id="ARBA00023125"/>
    </source>
</evidence>
<dbReference type="KEGG" id="pvt:110086717"/>
<dbReference type="SUPFAM" id="SSF46785">
    <property type="entry name" value="Winged helix' DNA-binding domain"/>
    <property type="match status" value="1"/>
</dbReference>
<evidence type="ECO:0000259" key="6">
    <source>
        <dbReference type="PROSITE" id="PS50039"/>
    </source>
</evidence>
<feature type="region of interest" description="Disordered" evidence="5">
    <location>
        <begin position="1"/>
        <end position="24"/>
    </location>
</feature>
<feature type="region of interest" description="Disordered" evidence="5">
    <location>
        <begin position="269"/>
        <end position="309"/>
    </location>
</feature>
<gene>
    <name evidence="8" type="primary">FOXS1</name>
</gene>
<evidence type="ECO:0000256" key="1">
    <source>
        <dbReference type="ARBA" id="ARBA00004123"/>
    </source>
</evidence>
<evidence type="ECO:0000256" key="4">
    <source>
        <dbReference type="PROSITE-ProRule" id="PRU00089"/>
    </source>
</evidence>
<evidence type="ECO:0000313" key="8">
    <source>
        <dbReference type="RefSeq" id="XP_020663505.2"/>
    </source>
</evidence>
<evidence type="ECO:0000256" key="3">
    <source>
        <dbReference type="ARBA" id="ARBA00023242"/>
    </source>
</evidence>
<dbReference type="PROSITE" id="PS00657">
    <property type="entry name" value="FORK_HEAD_1"/>
    <property type="match status" value="1"/>
</dbReference>
<feature type="region of interest" description="Disordered" evidence="5">
    <location>
        <begin position="152"/>
        <end position="257"/>
    </location>
</feature>
<proteinExistence type="predicted"/>
<dbReference type="Proteomes" id="UP001652642">
    <property type="component" value="Chromosome 4"/>
</dbReference>
<dbReference type="InterPro" id="IPR001766">
    <property type="entry name" value="Fork_head_dom"/>
</dbReference>
<dbReference type="AlphaFoldDB" id="A0A6J0UW47"/>
<dbReference type="OrthoDB" id="5954824at2759"/>
<dbReference type="PRINTS" id="PR00053">
    <property type="entry name" value="FORKHEAD"/>
</dbReference>
<feature type="DNA-binding region" description="Fork-head" evidence="4">
    <location>
        <begin position="55"/>
        <end position="149"/>
    </location>
</feature>
<dbReference type="PROSITE" id="PS50039">
    <property type="entry name" value="FORK_HEAD_3"/>
    <property type="match status" value="1"/>
</dbReference>
<dbReference type="InParanoid" id="A0A6J0UW47"/>
<reference evidence="8" key="1">
    <citation type="submission" date="2025-08" db="UniProtKB">
        <authorList>
            <consortium name="RefSeq"/>
        </authorList>
    </citation>
    <scope>IDENTIFICATION</scope>
</reference>
<dbReference type="PANTHER" id="PTHR11829">
    <property type="entry name" value="FORKHEAD BOX PROTEIN"/>
    <property type="match status" value="1"/>
</dbReference>
<name>A0A6J0UW47_9SAUR</name>
<keyword evidence="7" id="KW-1185">Reference proteome</keyword>
<dbReference type="PANTHER" id="PTHR11829:SF388">
    <property type="entry name" value="FORK HEAD DOMAIN-CONTAINING PROTEIN L1-RELATED"/>
    <property type="match status" value="1"/>
</dbReference>
<dbReference type="GeneID" id="110086717"/>
<keyword evidence="2 4" id="KW-0238">DNA-binding</keyword>
<accession>A0A6J0UW47</accession>
<dbReference type="InterPro" id="IPR050211">
    <property type="entry name" value="FOX_domain-containing"/>
</dbReference>
<dbReference type="InterPro" id="IPR036388">
    <property type="entry name" value="WH-like_DNA-bd_sf"/>
</dbReference>
<keyword evidence="3 4" id="KW-0539">Nucleus</keyword>
<dbReference type="PROSITE" id="PS00658">
    <property type="entry name" value="FORK_HEAD_2"/>
    <property type="match status" value="1"/>
</dbReference>
<dbReference type="SMART" id="SM00339">
    <property type="entry name" value="FH"/>
    <property type="match status" value="1"/>
</dbReference>
<evidence type="ECO:0000256" key="5">
    <source>
        <dbReference type="SAM" id="MobiDB-lite"/>
    </source>
</evidence>
<comment type="subcellular location">
    <subcellularLocation>
        <location evidence="1 4">Nucleus</location>
    </subcellularLocation>
</comment>
<dbReference type="CTD" id="2307"/>
<organism evidence="7 8">
    <name type="scientific">Pogona vitticeps</name>
    <name type="common">central bearded dragon</name>
    <dbReference type="NCBI Taxonomy" id="103695"/>
    <lineage>
        <taxon>Eukaryota</taxon>
        <taxon>Metazoa</taxon>
        <taxon>Chordata</taxon>
        <taxon>Craniata</taxon>
        <taxon>Vertebrata</taxon>
        <taxon>Euteleostomi</taxon>
        <taxon>Lepidosauria</taxon>
        <taxon>Squamata</taxon>
        <taxon>Bifurcata</taxon>
        <taxon>Unidentata</taxon>
        <taxon>Episquamata</taxon>
        <taxon>Toxicofera</taxon>
        <taxon>Iguania</taxon>
        <taxon>Acrodonta</taxon>
        <taxon>Agamidae</taxon>
        <taxon>Amphibolurinae</taxon>
        <taxon>Pogona</taxon>
    </lineage>
</organism>
<dbReference type="Gene3D" id="1.10.10.10">
    <property type="entry name" value="Winged helix-like DNA-binding domain superfamily/Winged helix DNA-binding domain"/>
    <property type="match status" value="1"/>
</dbReference>
<feature type="compositionally biased region" description="Polar residues" evidence="5">
    <location>
        <begin position="269"/>
        <end position="278"/>
    </location>
</feature>
<dbReference type="InterPro" id="IPR036390">
    <property type="entry name" value="WH_DNA-bd_sf"/>
</dbReference>
<sequence length="479" mass="51088">MQLDAPRPASSSHPVQPAVGQPSGAGQPAMGLLGYCASEPFLGSRLQGTPNDGGKPPYSYIALITMAIQSTAERRITLNGIYRYIMGRFAYYRDNKQGWQNSIRHNLSLNECFVKMPRDDKKPGKGSYWTLHPECYDMFENGSFLRRRRRFTRKRGPGPHQRPLAEAGEARPRRPACPPDPAGQPLAGKPIKTEDAGSPPTPLSALRSSCREVPGPSRPLPLEMPPGGQRDREDGPGRLVCGKVFPPRPLPLGLPAGSKPQLCHRALGYSSQTDGSSQRMEDAFGDPPGPPLEERAGSQAPQPGGEAGQILDSLRSEAPQRLSEGGHGEKEMCQPSGSVAPSFPALLASSSRSCQTSPTCPSAFEDEGYPKASSGLPVFGSLGYPGPDARSGNYQCRLQALNFCVNDHSYGAALDHLLAGPPAAAASSAPALQPAPFTHLLGEQEAWAGGPFSLPGGNGYPLGLPHCLYRTPGMFFFEG</sequence>
<feature type="region of interest" description="Disordered" evidence="5">
    <location>
        <begin position="319"/>
        <end position="338"/>
    </location>
</feature>
<evidence type="ECO:0000313" key="7">
    <source>
        <dbReference type="Proteomes" id="UP001652642"/>
    </source>
</evidence>
<dbReference type="Pfam" id="PF00250">
    <property type="entry name" value="Forkhead"/>
    <property type="match status" value="1"/>
</dbReference>
<feature type="domain" description="Fork-head" evidence="6">
    <location>
        <begin position="55"/>
        <end position="149"/>
    </location>
</feature>